<dbReference type="AlphaFoldDB" id="A0A4P7IFY9"/>
<dbReference type="SUPFAM" id="SSF56281">
    <property type="entry name" value="Metallo-hydrolase/oxidoreductase"/>
    <property type="match status" value="1"/>
</dbReference>
<protein>
    <submittedName>
        <fullName evidence="1">MBL fold metallo-hydrolase</fullName>
    </submittedName>
</protein>
<dbReference type="KEGG" id="nsn:EXE58_12425"/>
<accession>A0A4P7IFY9</accession>
<name>A0A4P7IFY9_9ACTN</name>
<keyword evidence="1" id="KW-0378">Hydrolase</keyword>
<evidence type="ECO:0000313" key="2">
    <source>
        <dbReference type="Proteomes" id="UP000294853"/>
    </source>
</evidence>
<dbReference type="RefSeq" id="WP_135268186.1">
    <property type="nucleotide sequence ID" value="NZ_CP038436.1"/>
</dbReference>
<dbReference type="OrthoDB" id="9789133at2"/>
<proteinExistence type="predicted"/>
<sequence>MRVKLGRPSLDPYRQRFDVPEADAGPSVTFLGVSTLLFDDGEAAVMFDGFFSRPSLAKVALRPLRPDVRRIDAALDRLGLGPRVGQRRLEAVVPVHTHYDHAQDSAEVARRTGAVLVGGESTANLGRGGGLPEERLRTVTSGESVPYGAWSLTLFASRHCPPDRYPGEITQPLVPPARASAYSCGEAWAVLVEHVSGRTALVQGSAGFEPGLLDDREAQVAYLGVGQLGIQDQGYIESYWAHTVGTLGCRRAVLTHWDDFFRPLDQPLRALPFAGDDLDATMRVLEPLAAAGGTALHFPTVWRREDPWQGLG</sequence>
<dbReference type="InterPro" id="IPR036866">
    <property type="entry name" value="RibonucZ/Hydroxyglut_hydro"/>
</dbReference>
<dbReference type="Proteomes" id="UP000294853">
    <property type="component" value="Chromosome"/>
</dbReference>
<evidence type="ECO:0000313" key="1">
    <source>
        <dbReference type="EMBL" id="QBX56195.1"/>
    </source>
</evidence>
<keyword evidence="2" id="KW-1185">Reference proteome</keyword>
<dbReference type="EMBL" id="CP038436">
    <property type="protein sequence ID" value="QBX56195.1"/>
    <property type="molecule type" value="Genomic_DNA"/>
</dbReference>
<reference evidence="1 2" key="1">
    <citation type="submission" date="2019-03" db="EMBL/GenBank/DDBJ databases">
        <title>Three New Species of Nocardioides, Nocardioides euryhalodurans sp. nov., Nocardioides seonyuensis sp. nov. and Nocardioides eburneoflavus sp. nov. Iolated from Soil.</title>
        <authorList>
            <person name="Roh S.G."/>
            <person name="Lee C."/>
            <person name="Kim M.-K."/>
            <person name="Kim S.B."/>
        </authorList>
    </citation>
    <scope>NUCLEOTIDE SEQUENCE [LARGE SCALE GENOMIC DNA]</scope>
    <source>
        <strain evidence="1 2">MMS17-SY207-3</strain>
    </source>
</reference>
<dbReference type="Gene3D" id="3.60.15.10">
    <property type="entry name" value="Ribonuclease Z/Hydroxyacylglutathione hydrolase-like"/>
    <property type="match status" value="1"/>
</dbReference>
<organism evidence="1 2">
    <name type="scientific">Nocardioides seonyuensis</name>
    <dbReference type="NCBI Taxonomy" id="2518371"/>
    <lineage>
        <taxon>Bacteria</taxon>
        <taxon>Bacillati</taxon>
        <taxon>Actinomycetota</taxon>
        <taxon>Actinomycetes</taxon>
        <taxon>Propionibacteriales</taxon>
        <taxon>Nocardioidaceae</taxon>
        <taxon>Nocardioides</taxon>
    </lineage>
</organism>
<dbReference type="GO" id="GO:0016787">
    <property type="term" value="F:hydrolase activity"/>
    <property type="evidence" value="ECO:0007669"/>
    <property type="project" value="UniProtKB-KW"/>
</dbReference>
<gene>
    <name evidence="1" type="ORF">EXE58_12425</name>
</gene>